<evidence type="ECO:0000256" key="2">
    <source>
        <dbReference type="ARBA" id="ARBA00023157"/>
    </source>
</evidence>
<keyword evidence="8" id="KW-1185">Reference proteome</keyword>
<feature type="signal peptide" evidence="5">
    <location>
        <begin position="1"/>
        <end position="16"/>
    </location>
</feature>
<dbReference type="InterPro" id="IPR016283">
    <property type="entry name" value="Glyco_hydro_19"/>
</dbReference>
<dbReference type="PANTHER" id="PTHR22595">
    <property type="entry name" value="CHITINASE-RELATED"/>
    <property type="match status" value="1"/>
</dbReference>
<dbReference type="GO" id="GO:0016998">
    <property type="term" value="P:cell wall macromolecule catabolic process"/>
    <property type="evidence" value="ECO:0007669"/>
    <property type="project" value="InterPro"/>
</dbReference>
<protein>
    <recommendedName>
        <fullName evidence="6">Glycoside hydrolase family 19 catalytic domain-containing protein</fullName>
    </recommendedName>
</protein>
<feature type="disulfide bond" evidence="4">
    <location>
        <begin position="140"/>
        <end position="147"/>
    </location>
</feature>
<dbReference type="InterPro" id="IPR000726">
    <property type="entry name" value="Glyco_hydro_19_cat"/>
</dbReference>
<accession>A0A8K1FD01</accession>
<dbReference type="GO" id="GO:0006032">
    <property type="term" value="P:chitin catabolic process"/>
    <property type="evidence" value="ECO:0007669"/>
    <property type="project" value="InterPro"/>
</dbReference>
<dbReference type="PIRSF" id="PIRSF001060">
    <property type="entry name" value="Endochitinase"/>
    <property type="match status" value="1"/>
</dbReference>
<feature type="domain" description="Glycoside hydrolase family 19 catalytic" evidence="6">
    <location>
        <begin position="77"/>
        <end position="267"/>
    </location>
</feature>
<keyword evidence="1" id="KW-0611">Plant defense</keyword>
<reference evidence="7" key="1">
    <citation type="submission" date="2019-03" db="EMBL/GenBank/DDBJ databases">
        <title>Long read genome sequence of the mycoparasitic Pythium oligandrum ATCC 38472 isolated from sugarbeet rhizosphere.</title>
        <authorList>
            <person name="Gaulin E."/>
        </authorList>
    </citation>
    <scope>NUCLEOTIDE SEQUENCE</scope>
    <source>
        <strain evidence="7">ATCC 38472_TT</strain>
    </source>
</reference>
<dbReference type="Proteomes" id="UP000794436">
    <property type="component" value="Unassembled WGS sequence"/>
</dbReference>
<dbReference type="EMBL" id="SPLM01000114">
    <property type="protein sequence ID" value="TMW57796.1"/>
    <property type="molecule type" value="Genomic_DNA"/>
</dbReference>
<evidence type="ECO:0000259" key="6">
    <source>
        <dbReference type="Pfam" id="PF00182"/>
    </source>
</evidence>
<dbReference type="GO" id="GO:0050832">
    <property type="term" value="P:defense response to fungus"/>
    <property type="evidence" value="ECO:0007669"/>
    <property type="project" value="UniProtKB-ARBA"/>
</dbReference>
<feature type="active site" description="Proton donor" evidence="3">
    <location>
        <position position="119"/>
    </location>
</feature>
<evidence type="ECO:0000313" key="8">
    <source>
        <dbReference type="Proteomes" id="UP000794436"/>
    </source>
</evidence>
<dbReference type="CDD" id="cd00325">
    <property type="entry name" value="chitinase_GH19"/>
    <property type="match status" value="1"/>
</dbReference>
<organism evidence="7 8">
    <name type="scientific">Pythium oligandrum</name>
    <name type="common">Mycoparasitic fungus</name>
    <dbReference type="NCBI Taxonomy" id="41045"/>
    <lineage>
        <taxon>Eukaryota</taxon>
        <taxon>Sar</taxon>
        <taxon>Stramenopiles</taxon>
        <taxon>Oomycota</taxon>
        <taxon>Peronosporomycetes</taxon>
        <taxon>Pythiales</taxon>
        <taxon>Pythiaceae</taxon>
        <taxon>Pythium</taxon>
    </lineage>
</organism>
<evidence type="ECO:0000256" key="3">
    <source>
        <dbReference type="PIRSR" id="PIRSR001060-1"/>
    </source>
</evidence>
<evidence type="ECO:0000256" key="1">
    <source>
        <dbReference type="ARBA" id="ARBA00022821"/>
    </source>
</evidence>
<dbReference type="InterPro" id="IPR023346">
    <property type="entry name" value="Lysozyme-like_dom_sf"/>
</dbReference>
<evidence type="ECO:0000256" key="5">
    <source>
        <dbReference type="SAM" id="SignalP"/>
    </source>
</evidence>
<feature type="chain" id="PRO_5035442139" description="Glycoside hydrolase family 19 catalytic domain-containing protein" evidence="5">
    <location>
        <begin position="17"/>
        <end position="268"/>
    </location>
</feature>
<proteinExistence type="predicted"/>
<dbReference type="SUPFAM" id="SSF53955">
    <property type="entry name" value="Lysozyme-like"/>
    <property type="match status" value="1"/>
</dbReference>
<keyword evidence="5" id="KW-0732">Signal</keyword>
<keyword evidence="2 4" id="KW-1015">Disulfide bond</keyword>
<evidence type="ECO:0000256" key="4">
    <source>
        <dbReference type="PIRSR" id="PIRSR001060-2"/>
    </source>
</evidence>
<dbReference type="PANTHER" id="PTHR22595:SF79">
    <property type="entry name" value="CHITINASE 12"/>
    <property type="match status" value="1"/>
</dbReference>
<dbReference type="Pfam" id="PF00182">
    <property type="entry name" value="Glyco_hydro_19"/>
    <property type="match status" value="1"/>
</dbReference>
<dbReference type="GO" id="GO:0004568">
    <property type="term" value="F:chitinase activity"/>
    <property type="evidence" value="ECO:0007669"/>
    <property type="project" value="InterPro"/>
</dbReference>
<gene>
    <name evidence="7" type="ORF">Poli38472_014399</name>
</gene>
<dbReference type="Gene3D" id="1.10.530.10">
    <property type="match status" value="1"/>
</dbReference>
<dbReference type="Gene3D" id="3.30.20.10">
    <property type="entry name" value="Endochitinase, domain 2"/>
    <property type="match status" value="1"/>
</dbReference>
<name>A0A8K1FD01_PYTOL</name>
<feature type="disulfide bond" evidence="4">
    <location>
        <begin position="233"/>
        <end position="267"/>
    </location>
</feature>
<dbReference type="AlphaFoldDB" id="A0A8K1FD01"/>
<dbReference type="OrthoDB" id="160168at2759"/>
<dbReference type="FunFam" id="3.30.20.10:FF:000001">
    <property type="entry name" value="Endochitinase (Chitinase)"/>
    <property type="match status" value="1"/>
</dbReference>
<sequence length="268" mass="29381">MKLSIVFTALCALAYGHDVASAYNFTDSTETTETANVPVEYETAEAPVEYETAAAPAATGISRYMTEAQFKSVFPNAIALYTFKGLVDATKKYPAFANSNDATKNKRELAAFLAQTAHESDNFKAAEEYNHASYPVSQYCNPSQVKCASGKRYHGRGPIQLSWNYNYNAAGKALGHDLLNNPQLVATDKSITWQTALWYWMTPQKAGRIIHNVVTKDDGFAQSTDIINGGLECGPSAPNKGNEQQRIKYYKTLCSKLGVTPVKKVSCN</sequence>
<comment type="caution">
    <text evidence="7">The sequence shown here is derived from an EMBL/GenBank/DDBJ whole genome shotgun (WGS) entry which is preliminary data.</text>
</comment>
<dbReference type="GO" id="GO:0005975">
    <property type="term" value="P:carbohydrate metabolic process"/>
    <property type="evidence" value="ECO:0007669"/>
    <property type="project" value="InterPro"/>
</dbReference>
<evidence type="ECO:0000313" key="7">
    <source>
        <dbReference type="EMBL" id="TMW57796.1"/>
    </source>
</evidence>